<protein>
    <recommendedName>
        <fullName evidence="3">Retrotransposon Copia-like N-terminal domain-containing protein</fullName>
    </recommendedName>
</protein>
<feature type="non-terminal residue" evidence="1">
    <location>
        <position position="170"/>
    </location>
</feature>
<dbReference type="Gramene" id="Jr16_10570_p1">
    <property type="protein sequence ID" value="cds.Jr16_10570_p1"/>
    <property type="gene ID" value="Jr16_10570"/>
</dbReference>
<evidence type="ECO:0008006" key="3">
    <source>
        <dbReference type="Google" id="ProtNLM"/>
    </source>
</evidence>
<name>A0A833TXD4_JUGRE</name>
<dbReference type="EMBL" id="LIHL02000016">
    <property type="protein sequence ID" value="KAF5443204.1"/>
    <property type="molecule type" value="Genomic_DNA"/>
</dbReference>
<dbReference type="Pfam" id="PF14223">
    <property type="entry name" value="Retrotran_gag_2"/>
    <property type="match status" value="1"/>
</dbReference>
<gene>
    <name evidence="1" type="ORF">F2P56_035783</name>
</gene>
<reference evidence="1" key="1">
    <citation type="submission" date="2015-10" db="EMBL/GenBank/DDBJ databases">
        <authorList>
            <person name="Martinez-Garcia P.J."/>
            <person name="Crepeau M.W."/>
            <person name="Puiu D."/>
            <person name="Gonzalez-Ibeas D."/>
            <person name="Whalen J."/>
            <person name="Stevens K."/>
            <person name="Paul R."/>
            <person name="Butterfield T."/>
            <person name="Britton M."/>
            <person name="Reagan R."/>
            <person name="Chakraborty S."/>
            <person name="Walawage S.L."/>
            <person name="Vasquez-Gross H.A."/>
            <person name="Cardeno C."/>
            <person name="Famula R."/>
            <person name="Pratt K."/>
            <person name="Kuruganti S."/>
            <person name="Aradhya M.K."/>
            <person name="Leslie C.A."/>
            <person name="Dandekar A.M."/>
            <person name="Salzberg S.L."/>
            <person name="Wegrzyn J.L."/>
            <person name="Langley C.H."/>
            <person name="Neale D.B."/>
        </authorList>
    </citation>
    <scope>NUCLEOTIDE SEQUENCE</scope>
    <source>
        <tissue evidence="1">Leaves</tissue>
    </source>
</reference>
<dbReference type="PANTHER" id="PTHR47481">
    <property type="match status" value="1"/>
</dbReference>
<evidence type="ECO:0000313" key="2">
    <source>
        <dbReference type="Proteomes" id="UP000619265"/>
    </source>
</evidence>
<dbReference type="PANTHER" id="PTHR47481:SF10">
    <property type="entry name" value="COPIA-LIKE POLYPROTEIN_RETROTRANSPOSON"/>
    <property type="match status" value="1"/>
</dbReference>
<evidence type="ECO:0000313" key="1">
    <source>
        <dbReference type="EMBL" id="KAF5443204.1"/>
    </source>
</evidence>
<dbReference type="Proteomes" id="UP000619265">
    <property type="component" value="Unassembled WGS sequence"/>
</dbReference>
<proteinExistence type="predicted"/>
<organism evidence="1 2">
    <name type="scientific">Juglans regia</name>
    <name type="common">English walnut</name>
    <dbReference type="NCBI Taxonomy" id="51240"/>
    <lineage>
        <taxon>Eukaryota</taxon>
        <taxon>Viridiplantae</taxon>
        <taxon>Streptophyta</taxon>
        <taxon>Embryophyta</taxon>
        <taxon>Tracheophyta</taxon>
        <taxon>Spermatophyta</taxon>
        <taxon>Magnoliopsida</taxon>
        <taxon>eudicotyledons</taxon>
        <taxon>Gunneridae</taxon>
        <taxon>Pentapetalae</taxon>
        <taxon>rosids</taxon>
        <taxon>fabids</taxon>
        <taxon>Fagales</taxon>
        <taxon>Juglandaceae</taxon>
        <taxon>Juglans</taxon>
    </lineage>
</organism>
<sequence>MATPNSSSPQSHSSILSSFSHVVTTKLTDDNFLIWKVQITAYLRGQDLYCYVDGSLSCPSRYLDSGSDAPTKPNPDYHTWNKTDQLVLSILFSSLSNSVIGHVLSSTTSRQLWLNLTSMFTSHSQAKEFQVKFQLTNLSRGDQSITDYYGKVRSLADTLSSIGNPLPDKE</sequence>
<comment type="caution">
    <text evidence="1">The sequence shown here is derived from an EMBL/GenBank/DDBJ whole genome shotgun (WGS) entry which is preliminary data.</text>
</comment>
<accession>A0A833TXD4</accession>
<dbReference type="AlphaFoldDB" id="A0A833TXD4"/>
<reference evidence="1" key="2">
    <citation type="submission" date="2020-03" db="EMBL/GenBank/DDBJ databases">
        <title>Walnut 2.0.</title>
        <authorList>
            <person name="Marrano A."/>
            <person name="Britton M."/>
            <person name="Zimin A.V."/>
            <person name="Zaini P.A."/>
            <person name="Workman R."/>
            <person name="Puiu D."/>
            <person name="Bianco L."/>
            <person name="Allen B.J."/>
            <person name="Troggio M."/>
            <person name="Leslie C.A."/>
            <person name="Timp W."/>
            <person name="Dendekar A."/>
            <person name="Salzberg S.L."/>
            <person name="Neale D.B."/>
        </authorList>
    </citation>
    <scope>NUCLEOTIDE SEQUENCE</scope>
    <source>
        <tissue evidence="1">Leaves</tissue>
    </source>
</reference>